<dbReference type="RefSeq" id="XP_018131984.1">
    <property type="nucleotide sequence ID" value="XM_018272732.2"/>
</dbReference>
<keyword evidence="2" id="KW-0378">Hydrolase</keyword>
<dbReference type="GO" id="GO:0006508">
    <property type="term" value="P:proteolysis"/>
    <property type="evidence" value="ECO:0007669"/>
    <property type="project" value="UniProtKB-KW"/>
</dbReference>
<dbReference type="EC" id="3.4.13.19" evidence="2"/>
<keyword evidence="4" id="KW-1185">Reference proteome</keyword>
<dbReference type="InterPro" id="IPR008257">
    <property type="entry name" value="Pept_M19"/>
</dbReference>
<keyword evidence="2" id="KW-0862">Zinc</keyword>
<comment type="cofactor">
    <cofactor evidence="2">
        <name>Zn(2+)</name>
        <dbReference type="ChEBI" id="CHEBI:29105"/>
    </cofactor>
</comment>
<keyword evidence="1 2" id="KW-0224">Dipeptidase</keyword>
<dbReference type="Proteomes" id="UP000091956">
    <property type="component" value="Unassembled WGS sequence"/>
</dbReference>
<evidence type="ECO:0000256" key="1">
    <source>
        <dbReference type="ARBA" id="ARBA00022997"/>
    </source>
</evidence>
<dbReference type="OrthoDB" id="445695at2759"/>
<evidence type="ECO:0000256" key="2">
    <source>
        <dbReference type="RuleBase" id="RU341113"/>
    </source>
</evidence>
<protein>
    <recommendedName>
        <fullName evidence="2">Dipeptidase</fullName>
        <ecNumber evidence="2">3.4.13.19</ecNumber>
    </recommendedName>
</protein>
<comment type="similarity">
    <text evidence="2">Belongs to the metallo-dependent hydrolases superfamily. Peptidase M19 family.</text>
</comment>
<keyword evidence="2" id="KW-0482">Metalloprotease</keyword>
<dbReference type="GeneID" id="28836622"/>
<name>A0A1B8GQY5_9PEZI</name>
<organism evidence="3 4">
    <name type="scientific">Pseudogymnoascus verrucosus</name>
    <dbReference type="NCBI Taxonomy" id="342668"/>
    <lineage>
        <taxon>Eukaryota</taxon>
        <taxon>Fungi</taxon>
        <taxon>Dikarya</taxon>
        <taxon>Ascomycota</taxon>
        <taxon>Pezizomycotina</taxon>
        <taxon>Leotiomycetes</taxon>
        <taxon>Thelebolales</taxon>
        <taxon>Thelebolaceae</taxon>
        <taxon>Pseudogymnoascus</taxon>
    </lineage>
</organism>
<sequence length="416" mass="45157">MESRPLLPKVESYADDQRQQLVVVDGGSPWRRSKCIVAYGALLLTGSVLLFSKPTAAFGWPFWGQPPTIEERASKILTHTPLIDGHNDLAILIRERYNNHINDEKFQKMFLEGGMPAHVDLPRLKEGKVGGAFCTTALSHFRAHQLISPLAIEGLHQIGNSASTLRTYHTLGVRYATLTHNCHNIYADAAVTELPGGNVEKSTPLWGGVSPAGRKIIKEMNRLGVLVDLAHVSRDTMLDVLGGGSSDWTGSAAPPIFSHSSAYALCPHPRNVPDEVLHLVKARGSVVMINFMPDFVSCVAADPPNDSGIPDFDEAGSTLGRVADHVVYIGELIGFEHVGIGSDFDGIGKTPRGLEDVTKFPDLVGELLRRGVSDGDVAKVVGGNILRVWAEADKVALRMQEEGEMPLEDDLPSVEW</sequence>
<dbReference type="AlphaFoldDB" id="A0A1B8GQY5"/>
<dbReference type="Pfam" id="PF01244">
    <property type="entry name" value="Peptidase_M19"/>
    <property type="match status" value="1"/>
</dbReference>
<dbReference type="STRING" id="342668.A0A1B8GQY5"/>
<evidence type="ECO:0000313" key="3">
    <source>
        <dbReference type="EMBL" id="OBT98251.1"/>
    </source>
</evidence>
<reference evidence="4" key="2">
    <citation type="journal article" date="2018" name="Nat. Commun.">
        <title>Extreme sensitivity to ultraviolet light in the fungal pathogen causing white-nose syndrome of bats.</title>
        <authorList>
            <person name="Palmer J.M."/>
            <person name="Drees K.P."/>
            <person name="Foster J.T."/>
            <person name="Lindner D.L."/>
        </authorList>
    </citation>
    <scope>NUCLEOTIDE SEQUENCE [LARGE SCALE GENOMIC DNA]</scope>
    <source>
        <strain evidence="4">UAMH 10579</strain>
    </source>
</reference>
<proteinExistence type="inferred from homology"/>
<dbReference type="GO" id="GO:0070573">
    <property type="term" value="F:metallodipeptidase activity"/>
    <property type="evidence" value="ECO:0007669"/>
    <property type="project" value="InterPro"/>
</dbReference>
<dbReference type="PANTHER" id="PTHR10443:SF12">
    <property type="entry name" value="DIPEPTIDASE"/>
    <property type="match status" value="1"/>
</dbReference>
<reference evidence="3 4" key="1">
    <citation type="submission" date="2016-03" db="EMBL/GenBank/DDBJ databases">
        <title>Comparative genomics of Pseudogymnoascus destructans, the fungus causing white-nose syndrome of bats.</title>
        <authorList>
            <person name="Palmer J.M."/>
            <person name="Drees K.P."/>
            <person name="Foster J.T."/>
            <person name="Lindner D.L."/>
        </authorList>
    </citation>
    <scope>NUCLEOTIDE SEQUENCE [LARGE SCALE GENOMIC DNA]</scope>
    <source>
        <strain evidence="3 4">UAMH 10579</strain>
    </source>
</reference>
<dbReference type="EMBL" id="KV460217">
    <property type="protein sequence ID" value="OBT98251.1"/>
    <property type="molecule type" value="Genomic_DNA"/>
</dbReference>
<keyword evidence="2" id="KW-0479">Metal-binding</keyword>
<dbReference type="Gene3D" id="3.20.20.140">
    <property type="entry name" value="Metal-dependent hydrolases"/>
    <property type="match status" value="2"/>
</dbReference>
<comment type="catalytic activity">
    <reaction evidence="2">
        <text>an L-aminoacyl-L-amino acid + H2O = 2 an L-alpha-amino acid</text>
        <dbReference type="Rhea" id="RHEA:48940"/>
        <dbReference type="ChEBI" id="CHEBI:15377"/>
        <dbReference type="ChEBI" id="CHEBI:59869"/>
        <dbReference type="ChEBI" id="CHEBI:77460"/>
        <dbReference type="EC" id="3.4.13.19"/>
    </reaction>
</comment>
<dbReference type="SUPFAM" id="SSF51556">
    <property type="entry name" value="Metallo-dependent hydrolases"/>
    <property type="match status" value="1"/>
</dbReference>
<keyword evidence="2" id="KW-0645">Protease</keyword>
<dbReference type="PANTHER" id="PTHR10443">
    <property type="entry name" value="MICROSOMAL DIPEPTIDASE"/>
    <property type="match status" value="1"/>
</dbReference>
<dbReference type="CDD" id="cd01301">
    <property type="entry name" value="rDP_like"/>
    <property type="match status" value="1"/>
</dbReference>
<dbReference type="PROSITE" id="PS51365">
    <property type="entry name" value="RENAL_DIPEPTIDASE_2"/>
    <property type="match status" value="2"/>
</dbReference>
<dbReference type="InterPro" id="IPR032466">
    <property type="entry name" value="Metal_Hydrolase"/>
</dbReference>
<dbReference type="GO" id="GO:0046872">
    <property type="term" value="F:metal ion binding"/>
    <property type="evidence" value="ECO:0007669"/>
    <property type="project" value="UniProtKB-UniRule"/>
</dbReference>
<gene>
    <name evidence="3" type="ORF">VE01_03236</name>
</gene>
<evidence type="ECO:0000313" key="4">
    <source>
        <dbReference type="Proteomes" id="UP000091956"/>
    </source>
</evidence>
<accession>A0A1B8GQY5</accession>